<dbReference type="GO" id="GO:0003676">
    <property type="term" value="F:nucleic acid binding"/>
    <property type="evidence" value="ECO:0007669"/>
    <property type="project" value="InterPro"/>
</dbReference>
<dbReference type="PANTHER" id="PTHR13068">
    <property type="entry name" value="CGI-12 PROTEIN-RELATED"/>
    <property type="match status" value="1"/>
</dbReference>
<keyword evidence="2" id="KW-0805">Transcription regulation</keyword>
<accession>W1NGI8</accession>
<dbReference type="GO" id="GO:0006353">
    <property type="term" value="P:DNA-templated transcription termination"/>
    <property type="evidence" value="ECO:0007669"/>
    <property type="project" value="UniProtKB-KW"/>
</dbReference>
<dbReference type="Proteomes" id="UP000017836">
    <property type="component" value="Unassembled WGS sequence"/>
</dbReference>
<evidence type="ECO:0000313" key="4">
    <source>
        <dbReference type="EMBL" id="ERM94314.1"/>
    </source>
</evidence>
<dbReference type="Gramene" id="ERM94314">
    <property type="protein sequence ID" value="ERM94314"/>
    <property type="gene ID" value="AMTR_s00010p00237380"/>
</dbReference>
<dbReference type="FunFam" id="1.25.70.10:FF:000001">
    <property type="entry name" value="Mitochondrial transcription termination factor-like"/>
    <property type="match status" value="1"/>
</dbReference>
<keyword evidence="2" id="KW-0806">Transcription termination</keyword>
<proteinExistence type="inferred from homology"/>
<reference evidence="5" key="1">
    <citation type="journal article" date="2013" name="Science">
        <title>The Amborella genome and the evolution of flowering plants.</title>
        <authorList>
            <consortium name="Amborella Genome Project"/>
        </authorList>
    </citation>
    <scope>NUCLEOTIDE SEQUENCE [LARGE SCALE GENOMIC DNA]</scope>
</reference>
<dbReference type="AlphaFoldDB" id="W1NGI8"/>
<dbReference type="InterPro" id="IPR038538">
    <property type="entry name" value="MTERF_sf"/>
</dbReference>
<keyword evidence="2" id="KW-0804">Transcription</keyword>
<dbReference type="Gene3D" id="1.25.70.10">
    <property type="entry name" value="Transcription termination factor 3, mitochondrial"/>
    <property type="match status" value="1"/>
</dbReference>
<dbReference type="KEGG" id="atr:18422086"/>
<evidence type="ECO:0000256" key="2">
    <source>
        <dbReference type="ARBA" id="ARBA00022472"/>
    </source>
</evidence>
<dbReference type="EMBL" id="KI397513">
    <property type="protein sequence ID" value="ERM94314.1"/>
    <property type="molecule type" value="Genomic_DNA"/>
</dbReference>
<dbReference type="Pfam" id="PF02536">
    <property type="entry name" value="mTERF"/>
    <property type="match status" value="2"/>
</dbReference>
<dbReference type="OMA" id="IVAPKHE"/>
<evidence type="ECO:0000256" key="3">
    <source>
        <dbReference type="ARBA" id="ARBA00022946"/>
    </source>
</evidence>
<dbReference type="GO" id="GO:0009507">
    <property type="term" value="C:chloroplast"/>
    <property type="evidence" value="ECO:0000318"/>
    <property type="project" value="GO_Central"/>
</dbReference>
<comment type="similarity">
    <text evidence="1">Belongs to the mTERF family.</text>
</comment>
<keyword evidence="5" id="KW-1185">Reference proteome</keyword>
<dbReference type="OrthoDB" id="637682at2759"/>
<dbReference type="SMART" id="SM00733">
    <property type="entry name" value="Mterf"/>
    <property type="match status" value="7"/>
</dbReference>
<keyword evidence="3" id="KW-0809">Transit peptide</keyword>
<sequence length="396" mass="45001">MGLTKSFSLYKTHNLISLLIPLPLASSLQHFSTKTPPLPLSNPSSLASDSAALNSSSSINYLIESLGLSKEAAIATFAIYPTLKTSGNPISVIKFLRNSGFLDTHIDEIVSRKPQILASDVQKTLKPKLRLFQDLGLSGSELKDFINANPSLFGYSLNKRLYPSVLFLRNYLTNEEILMAIKRCGWILFFDPDKILLPNINSVQKFGIVGSELAKFLSKYPRFFTQDPKRTEEIAERVKELGFSSHSSMFCYAMIALSCISKETLQNKVTFFKSCGWSEDDIFAAFRRMPHLLSLSTKKLRKGMEYFTNEMKFDQSFLVARPKLLAFSLEGRVIPRHKVVEALRLKNLLKKDVDFHGVCGQLEKEFLEKYVYHYEDEAEYLLRIYKESKENPLNGV</sequence>
<dbReference type="eggNOG" id="KOG1267">
    <property type="taxonomic scope" value="Eukaryota"/>
</dbReference>
<dbReference type="PANTHER" id="PTHR13068:SF236">
    <property type="entry name" value="OS02G0749800 PROTEIN"/>
    <property type="match status" value="1"/>
</dbReference>
<dbReference type="HOGENOM" id="CLU_034145_1_3_1"/>
<evidence type="ECO:0000313" key="5">
    <source>
        <dbReference type="Proteomes" id="UP000017836"/>
    </source>
</evidence>
<dbReference type="GO" id="GO:0009658">
    <property type="term" value="P:chloroplast organization"/>
    <property type="evidence" value="ECO:0000318"/>
    <property type="project" value="GO_Central"/>
</dbReference>
<name>W1NGI8_AMBTC</name>
<gene>
    <name evidence="4" type="ORF">AMTR_s00010p00237380</name>
</gene>
<evidence type="ECO:0000256" key="1">
    <source>
        <dbReference type="ARBA" id="ARBA00007692"/>
    </source>
</evidence>
<organism evidence="4 5">
    <name type="scientific">Amborella trichopoda</name>
    <dbReference type="NCBI Taxonomy" id="13333"/>
    <lineage>
        <taxon>Eukaryota</taxon>
        <taxon>Viridiplantae</taxon>
        <taxon>Streptophyta</taxon>
        <taxon>Embryophyta</taxon>
        <taxon>Tracheophyta</taxon>
        <taxon>Spermatophyta</taxon>
        <taxon>Magnoliopsida</taxon>
        <taxon>Amborellales</taxon>
        <taxon>Amborellaceae</taxon>
        <taxon>Amborella</taxon>
    </lineage>
</organism>
<dbReference type="InterPro" id="IPR003690">
    <property type="entry name" value="MTERF"/>
</dbReference>
<protein>
    <submittedName>
        <fullName evidence="4">Uncharacterized protein</fullName>
    </submittedName>
</protein>